<dbReference type="InterPro" id="IPR011990">
    <property type="entry name" value="TPR-like_helical_dom_sf"/>
</dbReference>
<dbReference type="InterPro" id="IPR001915">
    <property type="entry name" value="Peptidase_M48"/>
</dbReference>
<accession>A0A7V5U2H5</accession>
<proteinExistence type="inferred from homology"/>
<dbReference type="PANTHER" id="PTHR22726:SF1">
    <property type="entry name" value="METALLOENDOPEPTIDASE OMA1, MITOCHONDRIAL"/>
    <property type="match status" value="1"/>
</dbReference>
<evidence type="ECO:0000256" key="1">
    <source>
        <dbReference type="ARBA" id="ARBA00022670"/>
    </source>
</evidence>
<name>A0A7V5U2H5_9BACT</name>
<dbReference type="GO" id="GO:0016020">
    <property type="term" value="C:membrane"/>
    <property type="evidence" value="ECO:0007669"/>
    <property type="project" value="TreeGrafter"/>
</dbReference>
<dbReference type="Gene3D" id="1.25.40.10">
    <property type="entry name" value="Tetratricopeptide repeat domain"/>
    <property type="match status" value="1"/>
</dbReference>
<dbReference type="GO" id="GO:0004222">
    <property type="term" value="F:metalloendopeptidase activity"/>
    <property type="evidence" value="ECO:0007669"/>
    <property type="project" value="InterPro"/>
</dbReference>
<dbReference type="SUPFAM" id="SSF48452">
    <property type="entry name" value="TPR-like"/>
    <property type="match status" value="1"/>
</dbReference>
<dbReference type="Gene3D" id="3.30.2010.10">
    <property type="entry name" value="Metalloproteases ('zincins'), catalytic domain"/>
    <property type="match status" value="1"/>
</dbReference>
<feature type="non-terminal residue" evidence="9">
    <location>
        <position position="418"/>
    </location>
</feature>
<dbReference type="CDD" id="cd07333">
    <property type="entry name" value="M48C_bepA_like"/>
    <property type="match status" value="1"/>
</dbReference>
<evidence type="ECO:0000256" key="6">
    <source>
        <dbReference type="RuleBase" id="RU003983"/>
    </source>
</evidence>
<keyword evidence="7" id="KW-0732">Signal</keyword>
<evidence type="ECO:0000256" key="3">
    <source>
        <dbReference type="ARBA" id="ARBA00022801"/>
    </source>
</evidence>
<dbReference type="AlphaFoldDB" id="A0A7V5U2H5"/>
<comment type="similarity">
    <text evidence="6">Belongs to the peptidase M48 family.</text>
</comment>
<protein>
    <submittedName>
        <fullName evidence="9">Tetratricopeptide repeat protein</fullName>
    </submittedName>
</protein>
<dbReference type="GO" id="GO:0046872">
    <property type="term" value="F:metal ion binding"/>
    <property type="evidence" value="ECO:0007669"/>
    <property type="project" value="UniProtKB-KW"/>
</dbReference>
<keyword evidence="2" id="KW-0479">Metal-binding</keyword>
<organism evidence="9">
    <name type="scientific">Thermodesulfatator atlanticus</name>
    <dbReference type="NCBI Taxonomy" id="501497"/>
    <lineage>
        <taxon>Bacteria</taxon>
        <taxon>Pseudomonadati</taxon>
        <taxon>Thermodesulfobacteriota</taxon>
        <taxon>Thermodesulfobacteria</taxon>
        <taxon>Thermodesulfobacteriales</taxon>
        <taxon>Thermodesulfatatoraceae</taxon>
        <taxon>Thermodesulfatator</taxon>
    </lineage>
</organism>
<dbReference type="PANTHER" id="PTHR22726">
    <property type="entry name" value="METALLOENDOPEPTIDASE OMA1"/>
    <property type="match status" value="1"/>
</dbReference>
<dbReference type="InterPro" id="IPR051156">
    <property type="entry name" value="Mito/Outer_Membr_Metalloprot"/>
</dbReference>
<dbReference type="Pfam" id="PF12895">
    <property type="entry name" value="ANAPC3"/>
    <property type="match status" value="1"/>
</dbReference>
<evidence type="ECO:0000256" key="7">
    <source>
        <dbReference type="SAM" id="SignalP"/>
    </source>
</evidence>
<dbReference type="Proteomes" id="UP000886101">
    <property type="component" value="Unassembled WGS sequence"/>
</dbReference>
<evidence type="ECO:0000256" key="2">
    <source>
        <dbReference type="ARBA" id="ARBA00022723"/>
    </source>
</evidence>
<evidence type="ECO:0000259" key="8">
    <source>
        <dbReference type="Pfam" id="PF01435"/>
    </source>
</evidence>
<feature type="chain" id="PRO_5031506403" evidence="7">
    <location>
        <begin position="21"/>
        <end position="418"/>
    </location>
</feature>
<dbReference type="EMBL" id="DROK01000108">
    <property type="protein sequence ID" value="HHI96931.1"/>
    <property type="molecule type" value="Genomic_DNA"/>
</dbReference>
<keyword evidence="1 6" id="KW-0645">Protease</keyword>
<gene>
    <name evidence="9" type="ORF">ENJ96_03685</name>
</gene>
<comment type="caution">
    <text evidence="9">The sequence shown here is derived from an EMBL/GenBank/DDBJ whole genome shotgun (WGS) entry which is preliminary data.</text>
</comment>
<evidence type="ECO:0000256" key="4">
    <source>
        <dbReference type="ARBA" id="ARBA00022833"/>
    </source>
</evidence>
<reference evidence="9" key="1">
    <citation type="journal article" date="2020" name="mSystems">
        <title>Genome- and Community-Level Interaction Insights into Carbon Utilization and Element Cycling Functions of Hydrothermarchaeota in Hydrothermal Sediment.</title>
        <authorList>
            <person name="Zhou Z."/>
            <person name="Liu Y."/>
            <person name="Xu W."/>
            <person name="Pan J."/>
            <person name="Luo Z.H."/>
            <person name="Li M."/>
        </authorList>
    </citation>
    <scope>NUCLEOTIDE SEQUENCE [LARGE SCALE GENOMIC DNA]</scope>
    <source>
        <strain evidence="9">HyVt-533</strain>
    </source>
</reference>
<evidence type="ECO:0000256" key="5">
    <source>
        <dbReference type="ARBA" id="ARBA00023049"/>
    </source>
</evidence>
<keyword evidence="4 6" id="KW-0862">Zinc</keyword>
<sequence>MKKYLLAFGLVLGLLFPSLAAGLMSHEEEARLGRQVLQMLRKEAQFVEDPEVTGYVAEVGRRLIAHIGPHYFPFKFYVIKDESLNAFAVPGGYIFVNTGLLEEIDREDELAGVLAHELAHVQARHLAKRIEKLTRLNLASAAVTIVGLLLGRGEMGQAIAVTSGALAATKALSYSRADEEEADRLGFQYLTAAGYDPRGFIEVFNKIVRHRWLLSENVPSYLLTHPGTAERITYLESMINYYHPKVTYHPDPFRLRRVQVRVKVFTHDAGSLVVRYRAEIRKSPEDPFLHYGLALALAKLRRFEEAAQEMAYVIEKWPAKDDFRLDLAEIYFQSGRYEKALPILEWYVRRHPYRLGAGYLLARCYQETKRYEEARALYEKLLNKMADNAEFHYHYARLLAALGQGGQAHYQFALHFQL</sequence>
<comment type="cofactor">
    <cofactor evidence="6">
        <name>Zn(2+)</name>
        <dbReference type="ChEBI" id="CHEBI:29105"/>
    </cofactor>
    <text evidence="6">Binds 1 zinc ion per subunit.</text>
</comment>
<keyword evidence="3 6" id="KW-0378">Hydrolase</keyword>
<feature type="signal peptide" evidence="7">
    <location>
        <begin position="1"/>
        <end position="20"/>
    </location>
</feature>
<feature type="domain" description="Peptidase M48" evidence="8">
    <location>
        <begin position="53"/>
        <end position="238"/>
    </location>
</feature>
<dbReference type="GO" id="GO:0051603">
    <property type="term" value="P:proteolysis involved in protein catabolic process"/>
    <property type="evidence" value="ECO:0007669"/>
    <property type="project" value="TreeGrafter"/>
</dbReference>
<dbReference type="Pfam" id="PF13432">
    <property type="entry name" value="TPR_16"/>
    <property type="match status" value="1"/>
</dbReference>
<dbReference type="Pfam" id="PF01435">
    <property type="entry name" value="Peptidase_M48"/>
    <property type="match status" value="1"/>
</dbReference>
<keyword evidence="5 6" id="KW-0482">Metalloprotease</keyword>
<evidence type="ECO:0000313" key="9">
    <source>
        <dbReference type="EMBL" id="HHI96931.1"/>
    </source>
</evidence>